<evidence type="ECO:0000313" key="3">
    <source>
        <dbReference type="Proteomes" id="UP000243459"/>
    </source>
</evidence>
<name>A0A5P1FWP1_ASPOF</name>
<proteinExistence type="predicted"/>
<dbReference type="OMA" id="MNYKILH"/>
<evidence type="ECO:0008006" key="4">
    <source>
        <dbReference type="Google" id="ProtNLM"/>
    </source>
</evidence>
<dbReference type="Proteomes" id="UP000243459">
    <property type="component" value="Chromosome 1"/>
</dbReference>
<dbReference type="Gramene" id="ONK82107">
    <property type="protein sequence ID" value="ONK82107"/>
    <property type="gene ID" value="A4U43_C01F36190"/>
</dbReference>
<dbReference type="AlphaFoldDB" id="A0A5P1FWP1"/>
<dbReference type="EMBL" id="CM007381">
    <property type="protein sequence ID" value="ONK82107.1"/>
    <property type="molecule type" value="Genomic_DNA"/>
</dbReference>
<organism evidence="2 3">
    <name type="scientific">Asparagus officinalis</name>
    <name type="common">Garden asparagus</name>
    <dbReference type="NCBI Taxonomy" id="4686"/>
    <lineage>
        <taxon>Eukaryota</taxon>
        <taxon>Viridiplantae</taxon>
        <taxon>Streptophyta</taxon>
        <taxon>Embryophyta</taxon>
        <taxon>Tracheophyta</taxon>
        <taxon>Spermatophyta</taxon>
        <taxon>Magnoliopsida</taxon>
        <taxon>Liliopsida</taxon>
        <taxon>Asparagales</taxon>
        <taxon>Asparagaceae</taxon>
        <taxon>Asparagoideae</taxon>
        <taxon>Asparagus</taxon>
    </lineage>
</organism>
<feature type="region of interest" description="Disordered" evidence="1">
    <location>
        <begin position="43"/>
        <end position="87"/>
    </location>
</feature>
<keyword evidence="3" id="KW-1185">Reference proteome</keyword>
<evidence type="ECO:0000256" key="1">
    <source>
        <dbReference type="SAM" id="MobiDB-lite"/>
    </source>
</evidence>
<accession>A0A5P1FWP1</accession>
<reference evidence="3" key="1">
    <citation type="journal article" date="2017" name="Nat. Commun.">
        <title>The asparagus genome sheds light on the origin and evolution of a young Y chromosome.</title>
        <authorList>
            <person name="Harkess A."/>
            <person name="Zhou J."/>
            <person name="Xu C."/>
            <person name="Bowers J.E."/>
            <person name="Van der Hulst R."/>
            <person name="Ayyampalayam S."/>
            <person name="Mercati F."/>
            <person name="Riccardi P."/>
            <person name="McKain M.R."/>
            <person name="Kakrana A."/>
            <person name="Tang H."/>
            <person name="Ray J."/>
            <person name="Groenendijk J."/>
            <person name="Arikit S."/>
            <person name="Mathioni S.M."/>
            <person name="Nakano M."/>
            <person name="Shan H."/>
            <person name="Telgmann-Rauber A."/>
            <person name="Kanno A."/>
            <person name="Yue Z."/>
            <person name="Chen H."/>
            <person name="Li W."/>
            <person name="Chen Y."/>
            <person name="Xu X."/>
            <person name="Zhang Y."/>
            <person name="Luo S."/>
            <person name="Chen H."/>
            <person name="Gao J."/>
            <person name="Mao Z."/>
            <person name="Pires J.C."/>
            <person name="Luo M."/>
            <person name="Kudrna D."/>
            <person name="Wing R.A."/>
            <person name="Meyers B.C."/>
            <person name="Yi K."/>
            <person name="Kong H."/>
            <person name="Lavrijsen P."/>
            <person name="Sunseri F."/>
            <person name="Falavigna A."/>
            <person name="Ye Y."/>
            <person name="Leebens-Mack J.H."/>
            <person name="Chen G."/>
        </authorList>
    </citation>
    <scope>NUCLEOTIDE SEQUENCE [LARGE SCALE GENOMIC DNA]</scope>
    <source>
        <strain evidence="3">cv. DH0086</strain>
    </source>
</reference>
<feature type="compositionally biased region" description="Low complexity" evidence="1">
    <location>
        <begin position="75"/>
        <end position="87"/>
    </location>
</feature>
<evidence type="ECO:0000313" key="2">
    <source>
        <dbReference type="EMBL" id="ONK82107.1"/>
    </source>
</evidence>
<feature type="compositionally biased region" description="Basic and acidic residues" evidence="1">
    <location>
        <begin position="43"/>
        <end position="61"/>
    </location>
</feature>
<sequence>MNYKILHSQTPVWEPKVMAIEEANDLTTLTLDGLIGKLTVHEKKIKENEEEPPRTNEEPPQKIKSIALKGAIENDSSSSSSDSKVDVNVLSVMNRDI</sequence>
<protein>
    <recommendedName>
        <fullName evidence="4">UBN2 domain-containing protein</fullName>
    </recommendedName>
</protein>
<gene>
    <name evidence="2" type="ORF">A4U43_C01F36190</name>
</gene>